<name>A0A917V1U7_9HYPH</name>
<feature type="transmembrane region" description="Helical" evidence="5">
    <location>
        <begin position="31"/>
        <end position="54"/>
    </location>
</feature>
<evidence type="ECO:0000313" key="7">
    <source>
        <dbReference type="EMBL" id="GGK17562.1"/>
    </source>
</evidence>
<evidence type="ECO:0000256" key="4">
    <source>
        <dbReference type="SAM" id="MobiDB-lite"/>
    </source>
</evidence>
<keyword evidence="5" id="KW-1133">Transmembrane helix</keyword>
<dbReference type="InterPro" id="IPR018060">
    <property type="entry name" value="HTH_AraC"/>
</dbReference>
<evidence type="ECO:0000259" key="6">
    <source>
        <dbReference type="PROSITE" id="PS01124"/>
    </source>
</evidence>
<dbReference type="EMBL" id="BMMF01000001">
    <property type="protein sequence ID" value="GGK17562.1"/>
    <property type="molecule type" value="Genomic_DNA"/>
</dbReference>
<dbReference type="InterPro" id="IPR009057">
    <property type="entry name" value="Homeodomain-like_sf"/>
</dbReference>
<keyword evidence="3" id="KW-0804">Transcription</keyword>
<evidence type="ECO:0000256" key="3">
    <source>
        <dbReference type="ARBA" id="ARBA00023163"/>
    </source>
</evidence>
<feature type="transmembrane region" description="Helical" evidence="5">
    <location>
        <begin position="66"/>
        <end position="83"/>
    </location>
</feature>
<dbReference type="PANTHER" id="PTHR43280">
    <property type="entry name" value="ARAC-FAMILY TRANSCRIPTIONAL REGULATOR"/>
    <property type="match status" value="1"/>
</dbReference>
<gene>
    <name evidence="7" type="ORF">GCM10011322_00310</name>
</gene>
<feature type="domain" description="HTH araC/xylS-type" evidence="6">
    <location>
        <begin position="243"/>
        <end position="340"/>
    </location>
</feature>
<keyword evidence="8" id="KW-1185">Reference proteome</keyword>
<dbReference type="RefSeq" id="WP_188908215.1">
    <property type="nucleotide sequence ID" value="NZ_BMMF01000001.1"/>
</dbReference>
<feature type="region of interest" description="Disordered" evidence="4">
    <location>
        <begin position="204"/>
        <end position="232"/>
    </location>
</feature>
<evidence type="ECO:0000313" key="8">
    <source>
        <dbReference type="Proteomes" id="UP000600449"/>
    </source>
</evidence>
<dbReference type="SMART" id="SM00342">
    <property type="entry name" value="HTH_ARAC"/>
    <property type="match status" value="1"/>
</dbReference>
<sequence>MLLLPVPLVAALVLAFLLARALIRREGTPLLLALVAAGASQATVVALVQHYGLVPLRPLQPVTATLLPPLAWLAFIAAAARPLTAKDAAHALVPLAAAFSVTAAPVLVDAIVIGAFAGYGLALLVAARPGAALPTARLSSGEVPARTWRAIGVLLLASAASDALIAADMVLGAGAWRAPIISAFTAGALLAIGALALSRDVSPPADDGTISGEDEPVTSESVSPESRDPQDAAREAELIARLDALMARERPHLDPDLTLARLARRLGVPAKVLSAAINRAHAENVSRFVNRHRVAHACGLLVSGEGVTRAMLESGFGTKSNFNREFLRVTGTSPTAWLAERRG</sequence>
<organism evidence="7 8">
    <name type="scientific">Salinarimonas ramus</name>
    <dbReference type="NCBI Taxonomy" id="690164"/>
    <lineage>
        <taxon>Bacteria</taxon>
        <taxon>Pseudomonadati</taxon>
        <taxon>Pseudomonadota</taxon>
        <taxon>Alphaproteobacteria</taxon>
        <taxon>Hyphomicrobiales</taxon>
        <taxon>Salinarimonadaceae</taxon>
        <taxon>Salinarimonas</taxon>
    </lineage>
</organism>
<keyword evidence="2" id="KW-0238">DNA-binding</keyword>
<dbReference type="GO" id="GO:0003700">
    <property type="term" value="F:DNA-binding transcription factor activity"/>
    <property type="evidence" value="ECO:0007669"/>
    <property type="project" value="InterPro"/>
</dbReference>
<dbReference type="GO" id="GO:0043565">
    <property type="term" value="F:sequence-specific DNA binding"/>
    <property type="evidence" value="ECO:0007669"/>
    <property type="project" value="InterPro"/>
</dbReference>
<proteinExistence type="predicted"/>
<evidence type="ECO:0000256" key="5">
    <source>
        <dbReference type="SAM" id="Phobius"/>
    </source>
</evidence>
<keyword evidence="5" id="KW-0812">Transmembrane</keyword>
<accession>A0A917V1U7</accession>
<feature type="transmembrane region" description="Helical" evidence="5">
    <location>
        <begin position="176"/>
        <end position="197"/>
    </location>
</feature>
<evidence type="ECO:0000256" key="1">
    <source>
        <dbReference type="ARBA" id="ARBA00023015"/>
    </source>
</evidence>
<dbReference type="Gene3D" id="1.10.10.60">
    <property type="entry name" value="Homeodomain-like"/>
    <property type="match status" value="1"/>
</dbReference>
<dbReference type="Pfam" id="PF12833">
    <property type="entry name" value="HTH_18"/>
    <property type="match status" value="1"/>
</dbReference>
<reference evidence="7 8" key="1">
    <citation type="journal article" date="2014" name="Int. J. Syst. Evol. Microbiol.">
        <title>Complete genome sequence of Corynebacterium casei LMG S-19264T (=DSM 44701T), isolated from a smear-ripened cheese.</title>
        <authorList>
            <consortium name="US DOE Joint Genome Institute (JGI-PGF)"/>
            <person name="Walter F."/>
            <person name="Albersmeier A."/>
            <person name="Kalinowski J."/>
            <person name="Ruckert C."/>
        </authorList>
    </citation>
    <scope>NUCLEOTIDE SEQUENCE [LARGE SCALE GENOMIC DNA]</scope>
    <source>
        <strain evidence="7 8">CGMCC 1.9161</strain>
    </source>
</reference>
<keyword evidence="1" id="KW-0805">Transcription regulation</keyword>
<dbReference type="PROSITE" id="PS01124">
    <property type="entry name" value="HTH_ARAC_FAMILY_2"/>
    <property type="match status" value="1"/>
</dbReference>
<dbReference type="Proteomes" id="UP000600449">
    <property type="component" value="Unassembled WGS sequence"/>
</dbReference>
<keyword evidence="5" id="KW-0472">Membrane</keyword>
<dbReference type="PANTHER" id="PTHR43280:SF29">
    <property type="entry name" value="ARAC-FAMILY TRANSCRIPTIONAL REGULATOR"/>
    <property type="match status" value="1"/>
</dbReference>
<comment type="caution">
    <text evidence="7">The sequence shown here is derived from an EMBL/GenBank/DDBJ whole genome shotgun (WGS) entry which is preliminary data.</text>
</comment>
<evidence type="ECO:0000256" key="2">
    <source>
        <dbReference type="ARBA" id="ARBA00023125"/>
    </source>
</evidence>
<dbReference type="SUPFAM" id="SSF46689">
    <property type="entry name" value="Homeodomain-like"/>
    <property type="match status" value="1"/>
</dbReference>
<protein>
    <submittedName>
        <fullName evidence="7">AraC family transcriptional regulator</fullName>
    </submittedName>
</protein>
<dbReference type="AlphaFoldDB" id="A0A917V1U7"/>